<evidence type="ECO:0000313" key="12">
    <source>
        <dbReference type="Proteomes" id="UP000549394"/>
    </source>
</evidence>
<feature type="region of interest" description="Disordered" evidence="10">
    <location>
        <begin position="1"/>
        <end position="47"/>
    </location>
</feature>
<keyword evidence="5 9" id="KW-0175">Coiled coil</keyword>
<evidence type="ECO:0000256" key="3">
    <source>
        <dbReference type="ARBA" id="ARBA00022553"/>
    </source>
</evidence>
<dbReference type="GO" id="GO:0098882">
    <property type="term" value="F:structural constituent of presynaptic active zone"/>
    <property type="evidence" value="ECO:0007669"/>
    <property type="project" value="TreeGrafter"/>
</dbReference>
<evidence type="ECO:0000256" key="10">
    <source>
        <dbReference type="SAM" id="MobiDB-lite"/>
    </source>
</evidence>
<evidence type="ECO:0000256" key="4">
    <source>
        <dbReference type="ARBA" id="ARBA00023018"/>
    </source>
</evidence>
<keyword evidence="6" id="KW-0206">Cytoskeleton</keyword>
<evidence type="ECO:0000256" key="5">
    <source>
        <dbReference type="ARBA" id="ARBA00023054"/>
    </source>
</evidence>
<keyword evidence="7" id="KW-0966">Cell projection</keyword>
<evidence type="ECO:0000256" key="8">
    <source>
        <dbReference type="ARBA" id="ARBA00034106"/>
    </source>
</evidence>
<gene>
    <name evidence="11" type="ORF">DGYR_LOCUS4274</name>
</gene>
<dbReference type="PANTHER" id="PTHR18861">
    <property type="entry name" value="ELKS/RAB6-INTERACTING/CAST PROTEIN"/>
    <property type="match status" value="1"/>
</dbReference>
<evidence type="ECO:0000313" key="11">
    <source>
        <dbReference type="EMBL" id="CAD5115545.1"/>
    </source>
</evidence>
<name>A0A7I8VGW5_9ANNE</name>
<dbReference type="OrthoDB" id="2019763at2759"/>
<sequence length="985" mass="112819">MYVNHSPRSRQEMSSLSPKHAAPIAAVKGISPRNQGRHRSRAESPLSTDAHLYNVAAMYDVVSPFGSPGDSRSSSVASVKSLLRERTEREVAVSLARDRSLDRQLDRHYGLMGHPHMGSRSLERGDNLVRSRSIEQDVAFSNANGIFELQAQVTELSRACSVMRCELDAVREKLSASMNSIKTFWSPELKKERALRKEESVRLARISDELKIAQEEISILKSIKSAETPTSPTRKNCSNEETTRALKEASILRKTVEEMELRIATQKATLAARDESVQKLMDMLHSKSGESSKDEASLRQRLAEAELKMHTSDGRVLELENELKQAFAQNNEKAETEAREIHTNYANALTKAGEVDSLKAIIETKDSKILSLENECKLNKELLQKYQQSTTSQDEILKQEIALFKERISQAETAENLGRTEINKLQKKIAENEKHIDELNANLQATNQTAEELKKRLSDREVNKKQTDKTLAETENEIQRLRNELNKNKQQTELKNVEVRKLLHEIEELKRVLCEREEYGVNANKTLDATRAEMSEMECELEECRNALAVKDRKLSTLMQEVDVLESNIRGKDNSLVDYKKRFDVYEQELKEKHSELANAQEQLKQHREKLEKENDKTSQERQQQSMIVDQLKEALTELAQRVDSSQSELTNKEREVGELRAALTKREDEVKSLRGNKDTEMLKLRNQLANRESLLNELQTNSDSQMANLQTKLTEKDNQISDLQMQLAETEVELDTVKEQLENAQKSCKSATEERNKAHEKVKQAQNETDRLLELLSTVEGAKAEAERELNELHDQVKSLRKMQQAEKKKSDQANEDVSQFKKAIQERSGRVGELEEALRQSVTITAQRELVVNELEEELRRERKCNEDMRKTNELLQKRLGSMRDEHADQMRDVFDLKQDALQSAISEKDAHLALLEQRGDCRNGEMVLKLKEQRVQLQQRLKDLTQSQVHMMHNQELTMQLVNSSEESGDSEDDEEEMAGFS</sequence>
<feature type="coiled-coil region" evidence="9">
    <location>
        <begin position="302"/>
        <end position="375"/>
    </location>
</feature>
<feature type="region of interest" description="Disordered" evidence="10">
    <location>
        <begin position="963"/>
        <end position="985"/>
    </location>
</feature>
<feature type="coiled-coil region" evidence="9">
    <location>
        <begin position="196"/>
        <end position="223"/>
    </location>
</feature>
<comment type="caution">
    <text evidence="11">The sequence shown here is derived from an EMBL/GenBank/DDBJ whole genome shotgun (WGS) entry which is preliminary data.</text>
</comment>
<keyword evidence="12" id="KW-1185">Reference proteome</keyword>
<organism evidence="11 12">
    <name type="scientific">Dimorphilus gyrociliatus</name>
    <dbReference type="NCBI Taxonomy" id="2664684"/>
    <lineage>
        <taxon>Eukaryota</taxon>
        <taxon>Metazoa</taxon>
        <taxon>Spiralia</taxon>
        <taxon>Lophotrochozoa</taxon>
        <taxon>Annelida</taxon>
        <taxon>Polychaeta</taxon>
        <taxon>Polychaeta incertae sedis</taxon>
        <taxon>Dinophilidae</taxon>
        <taxon>Dimorphilus</taxon>
    </lineage>
</organism>
<feature type="coiled-coil region" evidence="9">
    <location>
        <begin position="422"/>
        <end position="502"/>
    </location>
</feature>
<feature type="region of interest" description="Disordered" evidence="10">
    <location>
        <begin position="801"/>
        <end position="821"/>
    </location>
</feature>
<feature type="compositionally biased region" description="Acidic residues" evidence="10">
    <location>
        <begin position="970"/>
        <end position="985"/>
    </location>
</feature>
<evidence type="ECO:0000256" key="9">
    <source>
        <dbReference type="SAM" id="Coils"/>
    </source>
</evidence>
<dbReference type="AlphaFoldDB" id="A0A7I8VGW5"/>
<evidence type="ECO:0000256" key="2">
    <source>
        <dbReference type="ARBA" id="ARBA00022490"/>
    </source>
</evidence>
<proteinExistence type="predicted"/>
<feature type="region of interest" description="Disordered" evidence="10">
    <location>
        <begin position="601"/>
        <end position="625"/>
    </location>
</feature>
<dbReference type="Proteomes" id="UP000549394">
    <property type="component" value="Unassembled WGS sequence"/>
</dbReference>
<keyword evidence="3" id="KW-0597">Phosphoprotein</keyword>
<dbReference type="InterPro" id="IPR019323">
    <property type="entry name" value="ELKS/CAST"/>
</dbReference>
<dbReference type="GO" id="GO:0048167">
    <property type="term" value="P:regulation of synaptic plasticity"/>
    <property type="evidence" value="ECO:0007669"/>
    <property type="project" value="TreeGrafter"/>
</dbReference>
<comment type="subcellular location">
    <subcellularLocation>
        <location evidence="1">Cytoplasm</location>
        <location evidence="1">Cytoskeleton</location>
    </subcellularLocation>
    <subcellularLocation>
        <location evidence="8">Presynapse</location>
    </subcellularLocation>
</comment>
<dbReference type="PANTHER" id="PTHR18861:SF0">
    <property type="entry name" value="BRUCHPILOT, ISOFORM J"/>
    <property type="match status" value="1"/>
</dbReference>
<dbReference type="EMBL" id="CAJFCJ010000006">
    <property type="protein sequence ID" value="CAD5115545.1"/>
    <property type="molecule type" value="Genomic_DNA"/>
</dbReference>
<evidence type="ECO:0000256" key="7">
    <source>
        <dbReference type="ARBA" id="ARBA00023273"/>
    </source>
</evidence>
<feature type="compositionally biased region" description="Basic and acidic residues" evidence="10">
    <location>
        <begin position="801"/>
        <end position="814"/>
    </location>
</feature>
<feature type="coiled-coil region" evidence="9">
    <location>
        <begin position="854"/>
        <end position="888"/>
    </location>
</feature>
<evidence type="ECO:0000256" key="6">
    <source>
        <dbReference type="ARBA" id="ARBA00023212"/>
    </source>
</evidence>
<dbReference type="GO" id="GO:0048788">
    <property type="term" value="C:cytoskeleton of presynaptic active zone"/>
    <property type="evidence" value="ECO:0007669"/>
    <property type="project" value="TreeGrafter"/>
</dbReference>
<dbReference type="GO" id="GO:0007274">
    <property type="term" value="P:neuromuscular synaptic transmission"/>
    <property type="evidence" value="ECO:0007669"/>
    <property type="project" value="TreeGrafter"/>
</dbReference>
<dbReference type="Gene3D" id="1.10.287.1490">
    <property type="match status" value="2"/>
</dbReference>
<dbReference type="GO" id="GO:0030424">
    <property type="term" value="C:axon"/>
    <property type="evidence" value="ECO:0007669"/>
    <property type="project" value="UniProtKB-SubCell"/>
</dbReference>
<keyword evidence="2" id="KW-0963">Cytoplasm</keyword>
<feature type="compositionally biased region" description="Basic and acidic residues" evidence="10">
    <location>
        <begin position="604"/>
        <end position="620"/>
    </location>
</feature>
<dbReference type="Pfam" id="PF10174">
    <property type="entry name" value="Cast"/>
    <property type="match status" value="2"/>
</dbReference>
<keyword evidence="4" id="KW-0770">Synapse</keyword>
<accession>A0A7I8VGW5</accession>
<reference evidence="11 12" key="1">
    <citation type="submission" date="2020-08" db="EMBL/GenBank/DDBJ databases">
        <authorList>
            <person name="Hejnol A."/>
        </authorList>
    </citation>
    <scope>NUCLEOTIDE SEQUENCE [LARGE SCALE GENOMIC DNA]</scope>
</reference>
<protein>
    <submittedName>
        <fullName evidence="11">DgyrCDS4510</fullName>
    </submittedName>
</protein>
<evidence type="ECO:0000256" key="1">
    <source>
        <dbReference type="ARBA" id="ARBA00004245"/>
    </source>
</evidence>